<evidence type="ECO:0000256" key="2">
    <source>
        <dbReference type="ARBA" id="ARBA00006084"/>
    </source>
</evidence>
<dbReference type="InterPro" id="IPR036743">
    <property type="entry name" value="ARPC5_sf"/>
</dbReference>
<proteinExistence type="inferred from homology"/>
<sequence length="117" mass="12457">MAAVAERERSVRSLLHKDLTAALRKALENPPVGTRDKAVKDKNTDVVLDVLGAAKDAQLAPAVAALSAEESDALMKYVYRGLAKPAPNGALFRWHAAVLERGGVGCVVRAVADRRTV</sequence>
<comment type="subcellular location">
    <subcellularLocation>
        <location evidence="1">Cytoplasm</location>
        <location evidence="1">Cytoskeleton</location>
    </subcellularLocation>
</comment>
<dbReference type="GO" id="GO:0005885">
    <property type="term" value="C:Arp2/3 protein complex"/>
    <property type="evidence" value="ECO:0007669"/>
    <property type="project" value="InterPro"/>
</dbReference>
<protein>
    <recommendedName>
        <fullName evidence="5">Actin-related protein 2/3 complex subunit 5</fullName>
    </recommendedName>
</protein>
<evidence type="ECO:0000313" key="7">
    <source>
        <dbReference type="Proteomes" id="UP000664859"/>
    </source>
</evidence>
<organism evidence="6 7">
    <name type="scientific">Tribonema minus</name>
    <dbReference type="NCBI Taxonomy" id="303371"/>
    <lineage>
        <taxon>Eukaryota</taxon>
        <taxon>Sar</taxon>
        <taxon>Stramenopiles</taxon>
        <taxon>Ochrophyta</taxon>
        <taxon>PX clade</taxon>
        <taxon>Xanthophyceae</taxon>
        <taxon>Tribonematales</taxon>
        <taxon>Tribonemataceae</taxon>
        <taxon>Tribonema</taxon>
    </lineage>
</organism>
<dbReference type="OrthoDB" id="429520at2759"/>
<name>A0A835ZBW9_9STRA</name>
<keyword evidence="7" id="KW-1185">Reference proteome</keyword>
<keyword evidence="4 5" id="KW-0206">Cytoskeleton</keyword>
<evidence type="ECO:0000256" key="5">
    <source>
        <dbReference type="RuleBase" id="RU004301"/>
    </source>
</evidence>
<comment type="similarity">
    <text evidence="2 5">Belongs to the ARPC5 family.</text>
</comment>
<dbReference type="GO" id="GO:0030833">
    <property type="term" value="P:regulation of actin filament polymerization"/>
    <property type="evidence" value="ECO:0007669"/>
    <property type="project" value="InterPro"/>
</dbReference>
<evidence type="ECO:0000313" key="6">
    <source>
        <dbReference type="EMBL" id="KAG5190216.1"/>
    </source>
</evidence>
<dbReference type="AlphaFoldDB" id="A0A835ZBW9"/>
<comment type="function">
    <text evidence="5">Functions as component of the Arp2/3 complex which is involved in regulation of actin polymerization and together with an activating nucleation-promoting factor (NPF) mediates the formation of branched actin networks. Arp2/3 complex plays a critical role in the control of cell morphogenesis via the modulation of cell polarity development.</text>
</comment>
<dbReference type="Pfam" id="PF04699">
    <property type="entry name" value="P16-Arc"/>
    <property type="match status" value="1"/>
</dbReference>
<comment type="caution">
    <text evidence="6">The sequence shown here is derived from an EMBL/GenBank/DDBJ whole genome shotgun (WGS) entry which is preliminary data.</text>
</comment>
<dbReference type="EMBL" id="JAFCMP010000037">
    <property type="protein sequence ID" value="KAG5190216.1"/>
    <property type="molecule type" value="Genomic_DNA"/>
</dbReference>
<dbReference type="GO" id="GO:0034314">
    <property type="term" value="P:Arp2/3 complex-mediated actin nucleation"/>
    <property type="evidence" value="ECO:0007669"/>
    <property type="project" value="InterPro"/>
</dbReference>
<reference evidence="6" key="1">
    <citation type="submission" date="2021-02" db="EMBL/GenBank/DDBJ databases">
        <title>First Annotated Genome of the Yellow-green Alga Tribonema minus.</title>
        <authorList>
            <person name="Mahan K.M."/>
        </authorList>
    </citation>
    <scope>NUCLEOTIDE SEQUENCE</scope>
    <source>
        <strain evidence="6">UTEX B ZZ1240</strain>
    </source>
</reference>
<dbReference type="Gene3D" id="1.25.40.190">
    <property type="entry name" value="Actin-related protein 2/3 complex subunit 5"/>
    <property type="match status" value="1"/>
</dbReference>
<evidence type="ECO:0000256" key="4">
    <source>
        <dbReference type="ARBA" id="ARBA00023212"/>
    </source>
</evidence>
<dbReference type="PANTHER" id="PTHR12644">
    <property type="entry name" value="ARP2/3 COMPLEX 16 KD SUBUNIT P16-ARC"/>
    <property type="match status" value="1"/>
</dbReference>
<dbReference type="InterPro" id="IPR006789">
    <property type="entry name" value="ARPC5"/>
</dbReference>
<dbReference type="Proteomes" id="UP000664859">
    <property type="component" value="Unassembled WGS sequence"/>
</dbReference>
<evidence type="ECO:0000256" key="3">
    <source>
        <dbReference type="ARBA" id="ARBA00022490"/>
    </source>
</evidence>
<keyword evidence="3" id="KW-0963">Cytoplasm</keyword>
<evidence type="ECO:0000256" key="1">
    <source>
        <dbReference type="ARBA" id="ARBA00004245"/>
    </source>
</evidence>
<gene>
    <name evidence="6" type="ORF">JKP88DRAFT_232413</name>
</gene>
<accession>A0A835ZBW9</accession>
<dbReference type="SUPFAM" id="SSF69103">
    <property type="entry name" value="Arp2/3 complex 16 kDa subunit ARPC5"/>
    <property type="match status" value="1"/>
</dbReference>